<evidence type="ECO:0000313" key="1">
    <source>
        <dbReference type="EMBL" id="KKL48006.1"/>
    </source>
</evidence>
<proteinExistence type="predicted"/>
<sequence>ALLDKKGAHPVERYKSLDEAQQGHIKWVAFAADRKNNNIIKLGYESIIEDRKITLERY</sequence>
<name>A0A0F9D2Q1_9ZZZZ</name>
<accession>A0A0F9D2Q1</accession>
<gene>
    <name evidence="1" type="ORF">LCGC14_2329890</name>
</gene>
<organism evidence="1">
    <name type="scientific">marine sediment metagenome</name>
    <dbReference type="NCBI Taxonomy" id="412755"/>
    <lineage>
        <taxon>unclassified sequences</taxon>
        <taxon>metagenomes</taxon>
        <taxon>ecological metagenomes</taxon>
    </lineage>
</organism>
<feature type="non-terminal residue" evidence="1">
    <location>
        <position position="1"/>
    </location>
</feature>
<protein>
    <submittedName>
        <fullName evidence="1">Uncharacterized protein</fullName>
    </submittedName>
</protein>
<dbReference type="AlphaFoldDB" id="A0A0F9D2Q1"/>
<comment type="caution">
    <text evidence="1">The sequence shown here is derived from an EMBL/GenBank/DDBJ whole genome shotgun (WGS) entry which is preliminary data.</text>
</comment>
<reference evidence="1" key="1">
    <citation type="journal article" date="2015" name="Nature">
        <title>Complex archaea that bridge the gap between prokaryotes and eukaryotes.</title>
        <authorList>
            <person name="Spang A."/>
            <person name="Saw J.H."/>
            <person name="Jorgensen S.L."/>
            <person name="Zaremba-Niedzwiedzka K."/>
            <person name="Martijn J."/>
            <person name="Lind A.E."/>
            <person name="van Eijk R."/>
            <person name="Schleper C."/>
            <person name="Guy L."/>
            <person name="Ettema T.J."/>
        </authorList>
    </citation>
    <scope>NUCLEOTIDE SEQUENCE</scope>
</reference>
<dbReference type="EMBL" id="LAZR01033463">
    <property type="protein sequence ID" value="KKL48006.1"/>
    <property type="molecule type" value="Genomic_DNA"/>
</dbReference>